<dbReference type="InterPro" id="IPR000182">
    <property type="entry name" value="GNAT_dom"/>
</dbReference>
<dbReference type="InterPro" id="IPR050832">
    <property type="entry name" value="Bact_Acetyltransf"/>
</dbReference>
<sequence length="165" mass="18860">MYQIQLATTKDIPVIQALAAKIWTVTYSSILSPEQMEFMMDMMYSDQSLEQQMTEKEHQFIIMTDEEAPIAYAAYSKTDDAAIYKLHKIYLDPAYQGKGAGKFLLNTVADQVAAKGATILELDVNRFNKALHFYERMGFSVIKEKNTDIGNGYLMEDYVMQKPLK</sequence>
<dbReference type="RefSeq" id="WP_111592078.1">
    <property type="nucleotide sequence ID" value="NZ_QLMA01000003.1"/>
</dbReference>
<proteinExistence type="predicted"/>
<dbReference type="EMBL" id="QLMA01000003">
    <property type="protein sequence ID" value="RAJ83433.1"/>
    <property type="molecule type" value="Genomic_DNA"/>
</dbReference>
<dbReference type="GO" id="GO:0016747">
    <property type="term" value="F:acyltransferase activity, transferring groups other than amino-acyl groups"/>
    <property type="evidence" value="ECO:0007669"/>
    <property type="project" value="InterPro"/>
</dbReference>
<dbReference type="AlphaFoldDB" id="A0A327W443"/>
<dbReference type="SUPFAM" id="SSF55729">
    <property type="entry name" value="Acyl-CoA N-acyltransferases (Nat)"/>
    <property type="match status" value="1"/>
</dbReference>
<accession>A0A327W443</accession>
<dbReference type="PANTHER" id="PTHR43877:SF2">
    <property type="entry name" value="AMINOALKYLPHOSPHONATE N-ACETYLTRANSFERASE-RELATED"/>
    <property type="match status" value="1"/>
</dbReference>
<dbReference type="CDD" id="cd04301">
    <property type="entry name" value="NAT_SF"/>
    <property type="match status" value="1"/>
</dbReference>
<keyword evidence="5" id="KW-1185">Reference proteome</keyword>
<evidence type="ECO:0000313" key="4">
    <source>
        <dbReference type="EMBL" id="RAJ83433.1"/>
    </source>
</evidence>
<evidence type="ECO:0000259" key="3">
    <source>
        <dbReference type="PROSITE" id="PS51186"/>
    </source>
</evidence>
<feature type="domain" description="N-acetyltransferase" evidence="3">
    <location>
        <begin position="20"/>
        <end position="165"/>
    </location>
</feature>
<dbReference type="OrthoDB" id="9800604at2"/>
<comment type="caution">
    <text evidence="4">The sequence shown here is derived from an EMBL/GenBank/DDBJ whole genome shotgun (WGS) entry which is preliminary data.</text>
</comment>
<dbReference type="PROSITE" id="PS51186">
    <property type="entry name" value="GNAT"/>
    <property type="match status" value="1"/>
</dbReference>
<dbReference type="PANTHER" id="PTHR43877">
    <property type="entry name" value="AMINOALKYLPHOSPHONATE N-ACETYLTRANSFERASE-RELATED-RELATED"/>
    <property type="match status" value="1"/>
</dbReference>
<dbReference type="InterPro" id="IPR016181">
    <property type="entry name" value="Acyl_CoA_acyltransferase"/>
</dbReference>
<reference evidence="4 5" key="1">
    <citation type="submission" date="2018-06" db="EMBL/GenBank/DDBJ databases">
        <title>Genomic Encyclopedia of Archaeal and Bacterial Type Strains, Phase II (KMG-II): from individual species to whole genera.</title>
        <authorList>
            <person name="Goeker M."/>
        </authorList>
    </citation>
    <scope>NUCLEOTIDE SEQUENCE [LARGE SCALE GENOMIC DNA]</scope>
    <source>
        <strain evidence="4 5">DSM 29821</strain>
    </source>
</reference>
<keyword evidence="2" id="KW-0012">Acyltransferase</keyword>
<dbReference type="Proteomes" id="UP000249819">
    <property type="component" value="Unassembled WGS sequence"/>
</dbReference>
<evidence type="ECO:0000313" key="5">
    <source>
        <dbReference type="Proteomes" id="UP000249819"/>
    </source>
</evidence>
<dbReference type="Gene3D" id="3.40.630.30">
    <property type="match status" value="1"/>
</dbReference>
<evidence type="ECO:0000256" key="2">
    <source>
        <dbReference type="ARBA" id="ARBA00023315"/>
    </source>
</evidence>
<keyword evidence="1 4" id="KW-0808">Transferase</keyword>
<protein>
    <submittedName>
        <fullName evidence="4">N-acetylglutamate synthase-like GNAT family acetyltransferase</fullName>
    </submittedName>
</protein>
<organism evidence="4 5">
    <name type="scientific">Chitinophaga dinghuensis</name>
    <dbReference type="NCBI Taxonomy" id="1539050"/>
    <lineage>
        <taxon>Bacteria</taxon>
        <taxon>Pseudomonadati</taxon>
        <taxon>Bacteroidota</taxon>
        <taxon>Chitinophagia</taxon>
        <taxon>Chitinophagales</taxon>
        <taxon>Chitinophagaceae</taxon>
        <taxon>Chitinophaga</taxon>
    </lineage>
</organism>
<dbReference type="Pfam" id="PF13673">
    <property type="entry name" value="Acetyltransf_10"/>
    <property type="match status" value="1"/>
</dbReference>
<name>A0A327W443_9BACT</name>
<evidence type="ECO:0000256" key="1">
    <source>
        <dbReference type="ARBA" id="ARBA00022679"/>
    </source>
</evidence>
<gene>
    <name evidence="4" type="ORF">CLV59_103400</name>
</gene>